<dbReference type="KEGG" id="tvo:TVG1005578"/>
<dbReference type="eggNOG" id="arCOG01389">
    <property type="taxonomic scope" value="Archaea"/>
</dbReference>
<evidence type="ECO:0000313" key="7">
    <source>
        <dbReference type="EMBL" id="BAB60125.1"/>
    </source>
</evidence>
<dbReference type="SUPFAM" id="SSF53448">
    <property type="entry name" value="Nucleotide-diphospho-sugar transferases"/>
    <property type="match status" value="1"/>
</dbReference>
<keyword evidence="2" id="KW-1003">Cell membrane</keyword>
<dbReference type="GO" id="GO:0005886">
    <property type="term" value="C:plasma membrane"/>
    <property type="evidence" value="ECO:0007669"/>
    <property type="project" value="UniProtKB-SubCell"/>
</dbReference>
<dbReference type="GeneID" id="1442060"/>
<gene>
    <name evidence="7" type="ORF">TVG1005578</name>
</gene>
<feature type="transmembrane region" description="Helical" evidence="6">
    <location>
        <begin position="311"/>
        <end position="338"/>
    </location>
</feature>
<reference evidence="7 8" key="1">
    <citation type="journal article" date="1999" name="Proc. Jpn. Acad.">
        <title>Determination of the complete genomic DNA sequence of Thermoplasma volvanium GSS1.</title>
        <authorList>
            <person name="Kawashima T."/>
            <person name="Yamamoto Y."/>
            <person name="Aramaki H."/>
            <person name="Nunoshiba T."/>
            <person name="Kawamoto T."/>
            <person name="Watanabe K."/>
            <person name="Yamazaki M."/>
            <person name="Kanehori K."/>
            <person name="Amano N."/>
            <person name="Ohya Y."/>
            <person name="Makino K."/>
            <person name="Suzuki M."/>
        </authorList>
    </citation>
    <scope>NUCLEOTIDE SEQUENCE [LARGE SCALE GENOMIC DNA]</scope>
    <source>
        <strain evidence="8">ATCC 51530 / DSM 4299 / JCM 9571 / NBRC 15438 / GSS1</strain>
    </source>
</reference>
<dbReference type="HOGENOM" id="CLU_659913_0_0_2"/>
<dbReference type="PhylomeDB" id="Q97A27"/>
<dbReference type="PANTHER" id="PTHR22913:SF12">
    <property type="entry name" value="MANNURONAN SYNTHASE"/>
    <property type="match status" value="1"/>
</dbReference>
<dbReference type="InterPro" id="IPR029044">
    <property type="entry name" value="Nucleotide-diphossugar_trans"/>
</dbReference>
<dbReference type="GO" id="GO:0050501">
    <property type="term" value="F:hyaluronan synthase activity"/>
    <property type="evidence" value="ECO:0007669"/>
    <property type="project" value="TreeGrafter"/>
</dbReference>
<keyword evidence="3 7" id="KW-0328">Glycosyltransferase</keyword>
<comment type="subcellular location">
    <subcellularLocation>
        <location evidence="1">Cell membrane</location>
    </subcellularLocation>
</comment>
<keyword evidence="6" id="KW-0812">Transmembrane</keyword>
<evidence type="ECO:0000256" key="6">
    <source>
        <dbReference type="SAM" id="Phobius"/>
    </source>
</evidence>
<keyword evidence="5 6" id="KW-0472">Membrane</keyword>
<reference evidence="7 8" key="2">
    <citation type="journal article" date="2000" name="Proc. Natl. Acad. Sci. U.S.A.">
        <title>Archaeal adaptation to higher temperatures revealed by genomic sequence of Thermoplasma volcanium.</title>
        <authorList>
            <person name="Kawashima T."/>
            <person name="Amano N."/>
            <person name="Koike H."/>
            <person name="Makino S."/>
            <person name="Higuchi S."/>
            <person name="Kawashima-Ohya Y."/>
            <person name="Watanabe K."/>
            <person name="Yamazaki M."/>
            <person name="Kanehori K."/>
            <person name="Kawamoto T."/>
            <person name="Nunoshiba T."/>
            <person name="Yamamoto Y."/>
            <person name="Aramaki H."/>
            <person name="Makino K."/>
            <person name="Suzuki M."/>
        </authorList>
    </citation>
    <scope>NUCLEOTIDE SEQUENCE [LARGE SCALE GENOMIC DNA]</scope>
    <source>
        <strain evidence="8">ATCC 51530 / DSM 4299 / JCM 9571 / NBRC 15438 / GSS1</strain>
    </source>
</reference>
<dbReference type="GO" id="GO:0085029">
    <property type="term" value="P:extracellular matrix assembly"/>
    <property type="evidence" value="ECO:0007669"/>
    <property type="project" value="TreeGrafter"/>
</dbReference>
<evidence type="ECO:0000256" key="5">
    <source>
        <dbReference type="ARBA" id="ARBA00023136"/>
    </source>
</evidence>
<dbReference type="PaxDb" id="273116-14325200"/>
<evidence type="ECO:0000256" key="1">
    <source>
        <dbReference type="ARBA" id="ARBA00004236"/>
    </source>
</evidence>
<dbReference type="Proteomes" id="UP000001017">
    <property type="component" value="Chromosome"/>
</dbReference>
<keyword evidence="6" id="KW-1133">Transmembrane helix</keyword>
<evidence type="ECO:0000313" key="8">
    <source>
        <dbReference type="Proteomes" id="UP000001017"/>
    </source>
</evidence>
<feature type="transmembrane region" description="Helical" evidence="6">
    <location>
        <begin position="257"/>
        <end position="279"/>
    </location>
</feature>
<sequence>MTIRYSTKDVTIVVPVYNEEVGIFAETMKSLRNQGAVVKVFGDSCDGVYKQIAESMGFDFIKIEEHVGKRGVLSRSMQYVDTPLVMFVDSDTVLPQGAVLDMLKYFDDHVGGVGTNITINKSGHPVSYSSEFVERVREVIFKSISKNSSVMVLDGRCAMYRADLVKPLLTSKEFTENIVMGRKSKLGDDRQITSYLIRQGYRTVKDYNVYVRTYQYSSFKKFFRQQVRWGRVGWTYFFKDIWNGTARKAGALYTFDLLYMYLLPLFTTIIAILSLIYILPHIHFFFGGSGKIVYADAYLRLRLHDPSFIPIFWIIRTIVGFLNTAAIVIFGVTISVTIKKERFRVFAYGALGLLLMYISTIYALFTFFKQDKWLTR</sequence>
<organism evidence="7 8">
    <name type="scientific">Thermoplasma volcanium (strain ATCC 51530 / DSM 4299 / JCM 9571 / NBRC 15438 / GSS1)</name>
    <dbReference type="NCBI Taxonomy" id="273116"/>
    <lineage>
        <taxon>Archaea</taxon>
        <taxon>Methanobacteriati</taxon>
        <taxon>Thermoplasmatota</taxon>
        <taxon>Thermoplasmata</taxon>
        <taxon>Thermoplasmatales</taxon>
        <taxon>Thermoplasmataceae</taxon>
        <taxon>Thermoplasma</taxon>
    </lineage>
</organism>
<dbReference type="PANTHER" id="PTHR22913">
    <property type="entry name" value="HYALURONAN SYNTHASE"/>
    <property type="match status" value="1"/>
</dbReference>
<keyword evidence="8" id="KW-1185">Reference proteome</keyword>
<dbReference type="RefSeq" id="WP_241760260.1">
    <property type="nucleotide sequence ID" value="NC_002689.2"/>
</dbReference>
<feature type="transmembrane region" description="Helical" evidence="6">
    <location>
        <begin position="345"/>
        <end position="368"/>
    </location>
</feature>
<dbReference type="AlphaFoldDB" id="Q97A27"/>
<name>Q97A27_THEVO</name>
<dbReference type="Pfam" id="PF13641">
    <property type="entry name" value="Glyco_tranf_2_3"/>
    <property type="match status" value="1"/>
</dbReference>
<accession>Q97A27</accession>
<evidence type="ECO:0000256" key="2">
    <source>
        <dbReference type="ARBA" id="ARBA00022475"/>
    </source>
</evidence>
<evidence type="ECO:0000256" key="3">
    <source>
        <dbReference type="ARBA" id="ARBA00022676"/>
    </source>
</evidence>
<proteinExistence type="predicted"/>
<protein>
    <submittedName>
        <fullName evidence="7">N-acetylglucosaminyltransferase</fullName>
    </submittedName>
</protein>
<keyword evidence="4" id="KW-0808">Transferase</keyword>
<dbReference type="GO" id="GO:0030213">
    <property type="term" value="P:hyaluronan biosynthetic process"/>
    <property type="evidence" value="ECO:0007669"/>
    <property type="project" value="TreeGrafter"/>
</dbReference>
<dbReference type="Gene3D" id="3.90.550.10">
    <property type="entry name" value="Spore Coat Polysaccharide Biosynthesis Protein SpsA, Chain A"/>
    <property type="match status" value="1"/>
</dbReference>
<dbReference type="CAZy" id="GT2">
    <property type="family name" value="Glycosyltransferase Family 2"/>
</dbReference>
<dbReference type="STRING" id="273116.gene:9381775"/>
<dbReference type="EMBL" id="BA000011">
    <property type="protein sequence ID" value="BAB60125.1"/>
    <property type="molecule type" value="Genomic_DNA"/>
</dbReference>
<evidence type="ECO:0000256" key="4">
    <source>
        <dbReference type="ARBA" id="ARBA00022679"/>
    </source>
</evidence>